<dbReference type="EMBL" id="QJKJ01000969">
    <property type="protein sequence ID" value="RDY09800.1"/>
    <property type="molecule type" value="Genomic_DNA"/>
</dbReference>
<name>A0A371I429_MUCPR</name>
<feature type="chain" id="PRO_5016844889" description="Secreted protein" evidence="1">
    <location>
        <begin position="25"/>
        <end position="77"/>
    </location>
</feature>
<dbReference type="OrthoDB" id="922467at2759"/>
<evidence type="ECO:0000256" key="1">
    <source>
        <dbReference type="SAM" id="SignalP"/>
    </source>
</evidence>
<evidence type="ECO:0000313" key="2">
    <source>
        <dbReference type="EMBL" id="RDY09800.1"/>
    </source>
</evidence>
<feature type="signal peptide" evidence="1">
    <location>
        <begin position="1"/>
        <end position="24"/>
    </location>
</feature>
<sequence length="77" mass="8905">MTWNSTFALDRAITFCFLLLQVTRFPLKNKQYPKIPCLEYATSTPRKCFNFPNSFISNCVASFSFRFIFSISSSLVT</sequence>
<dbReference type="AlphaFoldDB" id="A0A371I429"/>
<feature type="non-terminal residue" evidence="2">
    <location>
        <position position="77"/>
    </location>
</feature>
<reference evidence="2" key="1">
    <citation type="submission" date="2018-05" db="EMBL/GenBank/DDBJ databases">
        <title>Draft genome of Mucuna pruriens seed.</title>
        <authorList>
            <person name="Nnadi N.E."/>
            <person name="Vos R."/>
            <person name="Hasami M.H."/>
            <person name="Devisetty U.K."/>
            <person name="Aguiy J.C."/>
        </authorList>
    </citation>
    <scope>NUCLEOTIDE SEQUENCE [LARGE SCALE GENOMIC DNA]</scope>
    <source>
        <strain evidence="2">JCA_2017</strain>
    </source>
</reference>
<comment type="caution">
    <text evidence="2">The sequence shown here is derived from an EMBL/GenBank/DDBJ whole genome shotgun (WGS) entry which is preliminary data.</text>
</comment>
<evidence type="ECO:0000313" key="3">
    <source>
        <dbReference type="Proteomes" id="UP000257109"/>
    </source>
</evidence>
<accession>A0A371I429</accession>
<dbReference type="Proteomes" id="UP000257109">
    <property type="component" value="Unassembled WGS sequence"/>
</dbReference>
<organism evidence="2 3">
    <name type="scientific">Mucuna pruriens</name>
    <name type="common">Velvet bean</name>
    <name type="synonym">Dolichos pruriens</name>
    <dbReference type="NCBI Taxonomy" id="157652"/>
    <lineage>
        <taxon>Eukaryota</taxon>
        <taxon>Viridiplantae</taxon>
        <taxon>Streptophyta</taxon>
        <taxon>Embryophyta</taxon>
        <taxon>Tracheophyta</taxon>
        <taxon>Spermatophyta</taxon>
        <taxon>Magnoliopsida</taxon>
        <taxon>eudicotyledons</taxon>
        <taxon>Gunneridae</taxon>
        <taxon>Pentapetalae</taxon>
        <taxon>rosids</taxon>
        <taxon>fabids</taxon>
        <taxon>Fabales</taxon>
        <taxon>Fabaceae</taxon>
        <taxon>Papilionoideae</taxon>
        <taxon>50 kb inversion clade</taxon>
        <taxon>NPAAA clade</taxon>
        <taxon>indigoferoid/millettioid clade</taxon>
        <taxon>Phaseoleae</taxon>
        <taxon>Mucuna</taxon>
    </lineage>
</organism>
<keyword evidence="1" id="KW-0732">Signal</keyword>
<evidence type="ECO:0008006" key="4">
    <source>
        <dbReference type="Google" id="ProtNLM"/>
    </source>
</evidence>
<proteinExistence type="predicted"/>
<gene>
    <name evidence="2" type="ORF">CR513_05794</name>
</gene>
<keyword evidence="3" id="KW-1185">Reference proteome</keyword>
<protein>
    <recommendedName>
        <fullName evidence="4">Secreted protein</fullName>
    </recommendedName>
</protein>